<evidence type="ECO:0000313" key="2">
    <source>
        <dbReference type="EMBL" id="PPE65307.1"/>
    </source>
</evidence>
<gene>
    <name evidence="2" type="ORF">C1704_15310</name>
</gene>
<dbReference type="InterPro" id="IPR007138">
    <property type="entry name" value="ABM_dom"/>
</dbReference>
<dbReference type="Gene3D" id="3.30.70.100">
    <property type="match status" value="1"/>
</dbReference>
<protein>
    <submittedName>
        <fullName evidence="2">Antibiotic biosynthesis monooxygenase</fullName>
    </submittedName>
</protein>
<dbReference type="OrthoDB" id="9798157at2"/>
<feature type="domain" description="ABM" evidence="1">
    <location>
        <begin position="2"/>
        <end position="93"/>
    </location>
</feature>
<dbReference type="PROSITE" id="PS51725">
    <property type="entry name" value="ABM"/>
    <property type="match status" value="1"/>
</dbReference>
<evidence type="ECO:0000259" key="1">
    <source>
        <dbReference type="PROSITE" id="PS51725"/>
    </source>
</evidence>
<dbReference type="RefSeq" id="WP_104303609.1">
    <property type="nucleotide sequence ID" value="NZ_PSNX01000015.1"/>
</dbReference>
<evidence type="ECO:0000313" key="3">
    <source>
        <dbReference type="Proteomes" id="UP000238605"/>
    </source>
</evidence>
<dbReference type="Proteomes" id="UP000238605">
    <property type="component" value="Unassembled WGS sequence"/>
</dbReference>
<organism evidence="2 3">
    <name type="scientific">Caldimonas caldifontis</name>
    <dbReference type="NCBI Taxonomy" id="1452508"/>
    <lineage>
        <taxon>Bacteria</taxon>
        <taxon>Pseudomonadati</taxon>
        <taxon>Pseudomonadota</taxon>
        <taxon>Betaproteobacteria</taxon>
        <taxon>Burkholderiales</taxon>
        <taxon>Sphaerotilaceae</taxon>
        <taxon>Caldimonas</taxon>
    </lineage>
</organism>
<proteinExistence type="predicted"/>
<keyword evidence="3" id="KW-1185">Reference proteome</keyword>
<comment type="caution">
    <text evidence="2">The sequence shown here is derived from an EMBL/GenBank/DDBJ whole genome shotgun (WGS) entry which is preliminary data.</text>
</comment>
<dbReference type="GO" id="GO:0004497">
    <property type="term" value="F:monooxygenase activity"/>
    <property type="evidence" value="ECO:0007669"/>
    <property type="project" value="UniProtKB-KW"/>
</dbReference>
<dbReference type="InterPro" id="IPR011008">
    <property type="entry name" value="Dimeric_a/b-barrel"/>
</dbReference>
<dbReference type="AlphaFoldDB" id="A0A2S5SRX5"/>
<dbReference type="EMBL" id="PSNX01000015">
    <property type="protein sequence ID" value="PPE65307.1"/>
    <property type="molecule type" value="Genomic_DNA"/>
</dbReference>
<dbReference type="Pfam" id="PF03992">
    <property type="entry name" value="ABM"/>
    <property type="match status" value="1"/>
</dbReference>
<keyword evidence="2" id="KW-0503">Monooxygenase</keyword>
<sequence length="102" mass="11521">MILEVADIRIHPGQQAAFDEAIQRGLDTVIAHSKGFRGYKVNKGMESPERYLLMIFWDTLENHTVDFRQSEAFAQWRAIVGPFFASPPQVEHFTLLGKSGSA</sequence>
<dbReference type="SUPFAM" id="SSF54909">
    <property type="entry name" value="Dimeric alpha+beta barrel"/>
    <property type="match status" value="1"/>
</dbReference>
<name>A0A2S5SRX5_9BURK</name>
<keyword evidence="2" id="KW-0560">Oxidoreductase</keyword>
<accession>A0A2S5SRX5</accession>
<reference evidence="2 3" key="1">
    <citation type="submission" date="2018-02" db="EMBL/GenBank/DDBJ databases">
        <title>Reclassifiation of [Polyangium] brachysporum DSM 7029 as Guopingzhaonella breviflexa gen. nov., sp. nov., a member of the family Comamonadaceae.</title>
        <authorList>
            <person name="Tang B."/>
        </authorList>
    </citation>
    <scope>NUCLEOTIDE SEQUENCE [LARGE SCALE GENOMIC DNA]</scope>
    <source>
        <strain evidence="2 3">BCRC 80649</strain>
    </source>
</reference>